<dbReference type="Gene3D" id="3.40.830.10">
    <property type="entry name" value="LigB-like"/>
    <property type="match status" value="1"/>
</dbReference>
<keyword evidence="3" id="KW-1185">Reference proteome</keyword>
<dbReference type="PaxDb" id="2903-EOD08640"/>
<dbReference type="OMA" id="MHLPYIH"/>
<evidence type="ECO:0008006" key="4">
    <source>
        <dbReference type="Google" id="ProtNLM"/>
    </source>
</evidence>
<dbReference type="PANTHER" id="PTHR11060">
    <property type="entry name" value="PROTEIN MEMO1"/>
    <property type="match status" value="1"/>
</dbReference>
<reference evidence="3" key="1">
    <citation type="journal article" date="2013" name="Nature">
        <title>Pan genome of the phytoplankton Emiliania underpins its global distribution.</title>
        <authorList>
            <person name="Read B.A."/>
            <person name="Kegel J."/>
            <person name="Klute M.J."/>
            <person name="Kuo A."/>
            <person name="Lefebvre S.C."/>
            <person name="Maumus F."/>
            <person name="Mayer C."/>
            <person name="Miller J."/>
            <person name="Monier A."/>
            <person name="Salamov A."/>
            <person name="Young J."/>
            <person name="Aguilar M."/>
            <person name="Claverie J.M."/>
            <person name="Frickenhaus S."/>
            <person name="Gonzalez K."/>
            <person name="Herman E.K."/>
            <person name="Lin Y.C."/>
            <person name="Napier J."/>
            <person name="Ogata H."/>
            <person name="Sarno A.F."/>
            <person name="Shmutz J."/>
            <person name="Schroeder D."/>
            <person name="de Vargas C."/>
            <person name="Verret F."/>
            <person name="von Dassow P."/>
            <person name="Valentin K."/>
            <person name="Van de Peer Y."/>
            <person name="Wheeler G."/>
            <person name="Dacks J.B."/>
            <person name="Delwiche C.F."/>
            <person name="Dyhrman S.T."/>
            <person name="Glockner G."/>
            <person name="John U."/>
            <person name="Richards T."/>
            <person name="Worden A.Z."/>
            <person name="Zhang X."/>
            <person name="Grigoriev I.V."/>
            <person name="Allen A.E."/>
            <person name="Bidle K."/>
            <person name="Borodovsky M."/>
            <person name="Bowler C."/>
            <person name="Brownlee C."/>
            <person name="Cock J.M."/>
            <person name="Elias M."/>
            <person name="Gladyshev V.N."/>
            <person name="Groth M."/>
            <person name="Guda C."/>
            <person name="Hadaegh A."/>
            <person name="Iglesias-Rodriguez M.D."/>
            <person name="Jenkins J."/>
            <person name="Jones B.M."/>
            <person name="Lawson T."/>
            <person name="Leese F."/>
            <person name="Lindquist E."/>
            <person name="Lobanov A."/>
            <person name="Lomsadze A."/>
            <person name="Malik S.B."/>
            <person name="Marsh M.E."/>
            <person name="Mackinder L."/>
            <person name="Mock T."/>
            <person name="Mueller-Roeber B."/>
            <person name="Pagarete A."/>
            <person name="Parker M."/>
            <person name="Probert I."/>
            <person name="Quesneville H."/>
            <person name="Raines C."/>
            <person name="Rensing S.A."/>
            <person name="Riano-Pachon D.M."/>
            <person name="Richier S."/>
            <person name="Rokitta S."/>
            <person name="Shiraiwa Y."/>
            <person name="Soanes D.M."/>
            <person name="van der Giezen M."/>
            <person name="Wahlund T.M."/>
            <person name="Williams B."/>
            <person name="Wilson W."/>
            <person name="Wolfe G."/>
            <person name="Wurch L.L."/>
        </authorList>
    </citation>
    <scope>NUCLEOTIDE SEQUENCE</scope>
</reference>
<dbReference type="GeneID" id="17254795"/>
<dbReference type="Pfam" id="PF01875">
    <property type="entry name" value="Memo"/>
    <property type="match status" value="2"/>
</dbReference>
<organism evidence="2 3">
    <name type="scientific">Emiliania huxleyi (strain CCMP1516)</name>
    <dbReference type="NCBI Taxonomy" id="280463"/>
    <lineage>
        <taxon>Eukaryota</taxon>
        <taxon>Haptista</taxon>
        <taxon>Haptophyta</taxon>
        <taxon>Prymnesiophyceae</taxon>
        <taxon>Isochrysidales</taxon>
        <taxon>Noelaerhabdaceae</taxon>
        <taxon>Emiliania</taxon>
    </lineage>
</organism>
<dbReference type="InterPro" id="IPR002737">
    <property type="entry name" value="MEMO1_fam"/>
</dbReference>
<dbReference type="Proteomes" id="UP000013827">
    <property type="component" value="Unassembled WGS sequence"/>
</dbReference>
<dbReference type="HOGENOM" id="CLU_038085_0_1_1"/>
<comment type="similarity">
    <text evidence="1">Belongs to the MEMO1 family.</text>
</comment>
<dbReference type="NCBIfam" id="TIGR04336">
    <property type="entry name" value="AmmeMemoSam_B"/>
    <property type="match status" value="1"/>
</dbReference>
<dbReference type="CDD" id="cd07361">
    <property type="entry name" value="MEMO_like"/>
    <property type="match status" value="1"/>
</dbReference>
<dbReference type="EnsemblProtists" id="EOD08640">
    <property type="protein sequence ID" value="EOD08640"/>
    <property type="gene ID" value="EMIHUDRAFT_217382"/>
</dbReference>
<dbReference type="PANTHER" id="PTHR11060:SF0">
    <property type="entry name" value="PROTEIN MEMO1"/>
    <property type="match status" value="1"/>
</dbReference>
<evidence type="ECO:0000256" key="1">
    <source>
        <dbReference type="ARBA" id="ARBA00006315"/>
    </source>
</evidence>
<name>A0A0D3IBK5_EMIH1</name>
<dbReference type="AlphaFoldDB" id="A0A0D3IBK5"/>
<reference evidence="2" key="2">
    <citation type="submission" date="2024-10" db="UniProtKB">
        <authorList>
            <consortium name="EnsemblProtists"/>
        </authorList>
    </citation>
    <scope>IDENTIFICATION</scope>
</reference>
<dbReference type="KEGG" id="ehx:EMIHUDRAFT_217382"/>
<evidence type="ECO:0000313" key="3">
    <source>
        <dbReference type="Proteomes" id="UP000013827"/>
    </source>
</evidence>
<dbReference type="RefSeq" id="XP_005761069.1">
    <property type="nucleotide sequence ID" value="XM_005761012.1"/>
</dbReference>
<protein>
    <recommendedName>
        <fullName evidence="4">Protein MEMO1</fullName>
    </recommendedName>
</protein>
<evidence type="ECO:0000313" key="2">
    <source>
        <dbReference type="EnsemblProtists" id="EOD08640"/>
    </source>
</evidence>
<dbReference type="STRING" id="2903.R1D1Z8"/>
<dbReference type="eggNOG" id="KOG3086">
    <property type="taxonomic scope" value="Eukaryota"/>
</dbReference>
<accession>A0A0D3IBK5</accession>
<proteinExistence type="inferred from homology"/>
<sequence length="195" mass="21174">MSGWLEQANACTGAARAVIAPHAGFSYSGPTAAWAYKHVSPTGIRRVFVLGPSHHHSMSRCAVSSCATYETPFGGIPVDRATSAALLETGAFDVMDLSVEEAEHSIEMHLPYILHAAEARYGALLAPHLLCAENLWVVSSDFCHWGRRFRYTRYDAAEGAICQSIEALDRRAMGLIEAQDARGFAAYLRATSNTI</sequence>